<name>A0A226EPP8_FOLCA</name>
<dbReference type="InterPro" id="IPR039161">
    <property type="entry name" value="C19orf47-like"/>
</dbReference>
<gene>
    <name evidence="3" type="ORF">Fcan01_05886</name>
</gene>
<proteinExistence type="predicted"/>
<dbReference type="Proteomes" id="UP000198287">
    <property type="component" value="Unassembled WGS sequence"/>
</dbReference>
<feature type="compositionally biased region" description="Polar residues" evidence="1">
    <location>
        <begin position="383"/>
        <end position="392"/>
    </location>
</feature>
<evidence type="ECO:0000313" key="4">
    <source>
        <dbReference type="Proteomes" id="UP000198287"/>
    </source>
</evidence>
<dbReference type="InterPro" id="IPR013761">
    <property type="entry name" value="SAM/pointed_sf"/>
</dbReference>
<dbReference type="InterPro" id="IPR041477">
    <property type="entry name" value="DUF5577"/>
</dbReference>
<dbReference type="Gene3D" id="1.10.150.50">
    <property type="entry name" value="Transcription Factor, Ets-1"/>
    <property type="match status" value="1"/>
</dbReference>
<dbReference type="InterPro" id="IPR040772">
    <property type="entry name" value="C19orf47_SAM"/>
</dbReference>
<reference evidence="3 4" key="1">
    <citation type="submission" date="2015-12" db="EMBL/GenBank/DDBJ databases">
        <title>The genome of Folsomia candida.</title>
        <authorList>
            <person name="Faddeeva A."/>
            <person name="Derks M.F."/>
            <person name="Anvar Y."/>
            <person name="Smit S."/>
            <person name="Van Straalen N."/>
            <person name="Roelofs D."/>
        </authorList>
    </citation>
    <scope>NUCLEOTIDE SEQUENCE [LARGE SCALE GENOMIC DNA]</scope>
    <source>
        <strain evidence="3 4">VU population</strain>
        <tissue evidence="3">Whole body</tissue>
    </source>
</reference>
<dbReference type="CDD" id="cd09531">
    <property type="entry name" value="SAM_CS047"/>
    <property type="match status" value="1"/>
</dbReference>
<dbReference type="AlphaFoldDB" id="A0A226EPP8"/>
<organism evidence="3 4">
    <name type="scientific">Folsomia candida</name>
    <name type="common">Springtail</name>
    <dbReference type="NCBI Taxonomy" id="158441"/>
    <lineage>
        <taxon>Eukaryota</taxon>
        <taxon>Metazoa</taxon>
        <taxon>Ecdysozoa</taxon>
        <taxon>Arthropoda</taxon>
        <taxon>Hexapoda</taxon>
        <taxon>Collembola</taxon>
        <taxon>Entomobryomorpha</taxon>
        <taxon>Isotomoidea</taxon>
        <taxon>Isotomidae</taxon>
        <taxon>Proisotominae</taxon>
        <taxon>Folsomia</taxon>
    </lineage>
</organism>
<protein>
    <submittedName>
        <fullName evidence="3">Actin cytoskeleton-regulatory complex protein SLA1</fullName>
    </submittedName>
</protein>
<evidence type="ECO:0000313" key="3">
    <source>
        <dbReference type="EMBL" id="OXA59592.1"/>
    </source>
</evidence>
<keyword evidence="4" id="KW-1185">Reference proteome</keyword>
<dbReference type="GO" id="GO:0005634">
    <property type="term" value="C:nucleus"/>
    <property type="evidence" value="ECO:0007669"/>
    <property type="project" value="TreeGrafter"/>
</dbReference>
<dbReference type="PANTHER" id="PTHR21359">
    <property type="entry name" value="DUF5577 DOMAIN-CONTAINING PROTEIN"/>
    <property type="match status" value="1"/>
</dbReference>
<evidence type="ECO:0000256" key="1">
    <source>
        <dbReference type="SAM" id="MobiDB-lite"/>
    </source>
</evidence>
<feature type="region of interest" description="Disordered" evidence="1">
    <location>
        <begin position="372"/>
        <end position="439"/>
    </location>
</feature>
<evidence type="ECO:0000259" key="2">
    <source>
        <dbReference type="Pfam" id="PF17740"/>
    </source>
</evidence>
<dbReference type="EMBL" id="LNIX01000002">
    <property type="protein sequence ID" value="OXA59592.1"/>
    <property type="molecule type" value="Genomic_DNA"/>
</dbReference>
<dbReference type="Pfam" id="PF17740">
    <property type="entry name" value="DUF5577"/>
    <property type="match status" value="1"/>
</dbReference>
<dbReference type="OrthoDB" id="10067653at2759"/>
<dbReference type="PANTHER" id="PTHR21359:SF1">
    <property type="entry name" value="DUF5577 DOMAIN-CONTAINING PROTEIN"/>
    <property type="match status" value="1"/>
</dbReference>
<feature type="compositionally biased region" description="Low complexity" evidence="1">
    <location>
        <begin position="271"/>
        <end position="284"/>
    </location>
</feature>
<comment type="caution">
    <text evidence="3">The sequence shown here is derived from an EMBL/GenBank/DDBJ whole genome shotgun (WGS) entry which is preliminary data.</text>
</comment>
<feature type="region of interest" description="Disordered" evidence="1">
    <location>
        <begin position="83"/>
        <end position="155"/>
    </location>
</feature>
<dbReference type="Pfam" id="PF18017">
    <property type="entry name" value="SAM_4"/>
    <property type="match status" value="1"/>
</dbReference>
<sequence length="519" mass="57026">MSSDKATKSMWLRFFRDAGIPQGFDTKYALVFDENRIKHDMLMDISKECLKDMGITAMGDIIAILKHAKIVYEESKAQAYDIPQPTSTVRLSAPAPAPKSSSPASSGSSCGSTESREPRSVIINSQHKVFATQPSKVPSTAAARSKTQTDAPVNRTISRLVPSSSSSMLVSTSSDRKTEPGVKATLMATSKIVKPTPSTIVRLKRSVSPAQREEVPLQKKTRVLKEQEGSYIVKMPEGTTPKTQKLMQDRLGPINNTHVQMTEKKLSVFSRLGGESRVSSSSDVSPKEQVKTKSSVFSRLGQGSTSTASSSQQQQQVIARPSIDPSDFLKTRFEVRQAISSPALNIAKAHLASNYNTNNSNSLGRLVSDRGSVCSLEPRNDNRISSTGSRMRSSADGGSVKSRLGSREINSTTAISRSRSRSISPPPKRQFNDPRIQIRRGVVERRPSPATQFSTTIKPRIPVQVITKPQAQTAIRKQMDPDNSELSVSRQVVREERFKNAEGKNMIRKTVIKTVRKRI</sequence>
<feature type="region of interest" description="Disordered" evidence="1">
    <location>
        <begin position="271"/>
        <end position="323"/>
    </location>
</feature>
<dbReference type="OMA" id="DMGITAM"/>
<dbReference type="SUPFAM" id="SSF47769">
    <property type="entry name" value="SAM/Pointed domain"/>
    <property type="match status" value="1"/>
</dbReference>
<feature type="compositionally biased region" description="Polar residues" evidence="1">
    <location>
        <begin position="122"/>
        <end position="138"/>
    </location>
</feature>
<feature type="domain" description="DUF5577" evidence="2">
    <location>
        <begin position="164"/>
        <end position="303"/>
    </location>
</feature>
<feature type="compositionally biased region" description="Low complexity" evidence="1">
    <location>
        <begin position="92"/>
        <end position="112"/>
    </location>
</feature>
<accession>A0A226EPP8</accession>
<feature type="compositionally biased region" description="Low complexity" evidence="1">
    <location>
        <begin position="301"/>
        <end position="316"/>
    </location>
</feature>